<dbReference type="Proteomes" id="UP000186795">
    <property type="component" value="Unassembled WGS sequence"/>
</dbReference>
<dbReference type="GO" id="GO:0045150">
    <property type="term" value="P:acetoin catabolic process"/>
    <property type="evidence" value="ECO:0007669"/>
    <property type="project" value="InterPro"/>
</dbReference>
<dbReference type="EMBL" id="FTOD01000008">
    <property type="protein sequence ID" value="SIS96174.1"/>
    <property type="molecule type" value="Genomic_DNA"/>
</dbReference>
<dbReference type="InterPro" id="IPR016181">
    <property type="entry name" value="Acyl_CoA_acyltransferase"/>
</dbReference>
<gene>
    <name evidence="1" type="ORF">SAMN05421790_108132</name>
</gene>
<name>A0A1N7NCU5_9BACL</name>
<sequence length="211" mass="24652">MMEHIKEYHRIEWEADKEPLTAEGPVSPETLERFPFHPGLVAFRPPAEQREAIIGISRLPEGRIIIARTGAEVIGYVTFLYPDPLEHWSKGNMHDLLELGAIEVTAPYRRYHVARNLLRVAFSDPHMENYIVISTEYYWHWDLKGTGLSIWEYRNVMEKVMSSAGLERFATDDPEITAHPANCLMARIGKNVPLESMEKFDRLRFQYRYLY</sequence>
<dbReference type="OrthoDB" id="5416633at2"/>
<dbReference type="PIRSF" id="PIRSF021278">
    <property type="entry name" value="AcuA"/>
    <property type="match status" value="1"/>
</dbReference>
<dbReference type="AlphaFoldDB" id="A0A1N7NCU5"/>
<evidence type="ECO:0000313" key="1">
    <source>
        <dbReference type="EMBL" id="SIS96174.1"/>
    </source>
</evidence>
<dbReference type="GO" id="GO:0019152">
    <property type="term" value="F:acetoin dehydrogenase (NAD+) activity"/>
    <property type="evidence" value="ECO:0007669"/>
    <property type="project" value="InterPro"/>
</dbReference>
<evidence type="ECO:0000313" key="2">
    <source>
        <dbReference type="Proteomes" id="UP000186795"/>
    </source>
</evidence>
<accession>A0A1N7NCU5</accession>
<dbReference type="InterPro" id="IPR024699">
    <property type="entry name" value="AcuA"/>
</dbReference>
<keyword evidence="2" id="KW-1185">Reference proteome</keyword>
<protein>
    <submittedName>
        <fullName evidence="1">Acetoin utilization protein AcuA</fullName>
    </submittedName>
</protein>
<dbReference type="Gene3D" id="3.40.630.30">
    <property type="match status" value="1"/>
</dbReference>
<proteinExistence type="predicted"/>
<dbReference type="SUPFAM" id="SSF55729">
    <property type="entry name" value="Acyl-CoA N-acyltransferases (Nat)"/>
    <property type="match status" value="1"/>
</dbReference>
<reference evidence="2" key="1">
    <citation type="submission" date="2017-01" db="EMBL/GenBank/DDBJ databases">
        <authorList>
            <person name="Varghese N."/>
            <person name="Submissions S."/>
        </authorList>
    </citation>
    <scope>NUCLEOTIDE SEQUENCE [LARGE SCALE GENOMIC DNA]</scope>
    <source>
        <strain evidence="2">DSM 45196</strain>
    </source>
</reference>
<organism evidence="1 2">
    <name type="scientific">Kroppenstedtia eburnea</name>
    <dbReference type="NCBI Taxonomy" id="714067"/>
    <lineage>
        <taxon>Bacteria</taxon>
        <taxon>Bacillati</taxon>
        <taxon>Bacillota</taxon>
        <taxon>Bacilli</taxon>
        <taxon>Bacillales</taxon>
        <taxon>Thermoactinomycetaceae</taxon>
        <taxon>Kroppenstedtia</taxon>
    </lineage>
</organism>